<dbReference type="PROSITE" id="PS51736">
    <property type="entry name" value="RECOMBINASES_3"/>
    <property type="match status" value="1"/>
</dbReference>
<reference evidence="7" key="1">
    <citation type="submission" date="2022-06" db="EMBL/GenBank/DDBJ databases">
        <authorList>
            <person name="Sun Q."/>
        </authorList>
    </citation>
    <scope>NUCLEOTIDE SEQUENCE</scope>
    <source>
        <strain evidence="7">S101</strain>
    </source>
</reference>
<dbReference type="AlphaFoldDB" id="A0AAJ1BWQ9"/>
<dbReference type="RefSeq" id="WP_250913292.1">
    <property type="nucleotide sequence ID" value="NZ_JAMXLX010000003.1"/>
</dbReference>
<dbReference type="InterPro" id="IPR050639">
    <property type="entry name" value="SSR_resolvase"/>
</dbReference>
<evidence type="ECO:0000256" key="2">
    <source>
        <dbReference type="ARBA" id="ARBA00023125"/>
    </source>
</evidence>
<dbReference type="Pfam" id="PF00239">
    <property type="entry name" value="Resolvase"/>
    <property type="match status" value="1"/>
</dbReference>
<proteinExistence type="predicted"/>
<evidence type="ECO:0000256" key="3">
    <source>
        <dbReference type="ARBA" id="ARBA00023172"/>
    </source>
</evidence>
<dbReference type="InterPro" id="IPR006118">
    <property type="entry name" value="Recombinase_CS"/>
</dbReference>
<sequence>MKPSPTQKAVLYCRVSSVKQRIEGDGLASQERRCRDYAAMKGYEVVDVFRDDVSGGHASRPAMMAMIKFLKAHRKEGYICIIDDISRFSRDIRGHWDLRDLLREAGGKLEKPHYRVRGRFRLHPRGKPAGFRITAPEAEKRGADPQPHEGAFAERLLAVQESNRI</sequence>
<dbReference type="InterPro" id="IPR036162">
    <property type="entry name" value="Resolvase-like_N_sf"/>
</dbReference>
<dbReference type="SUPFAM" id="SSF53041">
    <property type="entry name" value="Resolvase-like"/>
    <property type="match status" value="1"/>
</dbReference>
<dbReference type="GO" id="GO:0003677">
    <property type="term" value="F:DNA binding"/>
    <property type="evidence" value="ECO:0007669"/>
    <property type="project" value="UniProtKB-KW"/>
</dbReference>
<gene>
    <name evidence="7" type="ORF">NBH21_13030</name>
</gene>
<evidence type="ECO:0000313" key="8">
    <source>
        <dbReference type="Proteomes" id="UP001155380"/>
    </source>
</evidence>
<evidence type="ECO:0000256" key="4">
    <source>
        <dbReference type="PIRSR" id="PIRSR606118-50"/>
    </source>
</evidence>
<keyword evidence="3" id="KW-0233">DNA recombination</keyword>
<comment type="caution">
    <text evidence="7">The sequence shown here is derived from an EMBL/GenBank/DDBJ whole genome shotgun (WGS) entry which is preliminary data.</text>
</comment>
<feature type="domain" description="Resolvase/invertase-type recombinase catalytic" evidence="6">
    <location>
        <begin position="8"/>
        <end position="165"/>
    </location>
</feature>
<dbReference type="PANTHER" id="PTHR30461:SF23">
    <property type="entry name" value="DNA RECOMBINASE-RELATED"/>
    <property type="match status" value="1"/>
</dbReference>
<evidence type="ECO:0000256" key="5">
    <source>
        <dbReference type="PROSITE-ProRule" id="PRU10137"/>
    </source>
</evidence>
<dbReference type="Proteomes" id="UP001155380">
    <property type="component" value="Unassembled WGS sequence"/>
</dbReference>
<evidence type="ECO:0000256" key="1">
    <source>
        <dbReference type="ARBA" id="ARBA00022908"/>
    </source>
</evidence>
<dbReference type="SMART" id="SM00857">
    <property type="entry name" value="Resolvase"/>
    <property type="match status" value="1"/>
</dbReference>
<dbReference type="GO" id="GO:0015074">
    <property type="term" value="P:DNA integration"/>
    <property type="evidence" value="ECO:0007669"/>
    <property type="project" value="UniProtKB-KW"/>
</dbReference>
<evidence type="ECO:0000259" key="6">
    <source>
        <dbReference type="PROSITE" id="PS51736"/>
    </source>
</evidence>
<feature type="active site" description="O-(5'-phospho-DNA)-serine intermediate" evidence="4 5">
    <location>
        <position position="16"/>
    </location>
</feature>
<dbReference type="Gene3D" id="3.40.50.1390">
    <property type="entry name" value="Resolvase, N-terminal catalytic domain"/>
    <property type="match status" value="1"/>
</dbReference>
<dbReference type="GO" id="GO:0000150">
    <property type="term" value="F:DNA strand exchange activity"/>
    <property type="evidence" value="ECO:0007669"/>
    <property type="project" value="InterPro"/>
</dbReference>
<dbReference type="InterPro" id="IPR006119">
    <property type="entry name" value="Resolv_N"/>
</dbReference>
<dbReference type="PROSITE" id="PS00397">
    <property type="entry name" value="RECOMBINASES_1"/>
    <property type="match status" value="1"/>
</dbReference>
<dbReference type="EMBL" id="JAMXLX010000003">
    <property type="protein sequence ID" value="MCO5957700.1"/>
    <property type="molecule type" value="Genomic_DNA"/>
</dbReference>
<keyword evidence="1" id="KW-0229">DNA integration</keyword>
<organism evidence="7 8">
    <name type="scientific">Ciceribacter sichuanensis</name>
    <dbReference type="NCBI Taxonomy" id="2949647"/>
    <lineage>
        <taxon>Bacteria</taxon>
        <taxon>Pseudomonadati</taxon>
        <taxon>Pseudomonadota</taxon>
        <taxon>Alphaproteobacteria</taxon>
        <taxon>Hyphomicrobiales</taxon>
        <taxon>Rhizobiaceae</taxon>
        <taxon>Ciceribacter</taxon>
    </lineage>
</organism>
<dbReference type="PANTHER" id="PTHR30461">
    <property type="entry name" value="DNA-INVERTASE FROM LAMBDOID PROPHAGE"/>
    <property type="match status" value="1"/>
</dbReference>
<protein>
    <submittedName>
        <fullName evidence="7">Recombinase family protein</fullName>
    </submittedName>
</protein>
<dbReference type="CDD" id="cd00338">
    <property type="entry name" value="Ser_Recombinase"/>
    <property type="match status" value="1"/>
</dbReference>
<accession>A0AAJ1BWQ9</accession>
<keyword evidence="2" id="KW-0238">DNA-binding</keyword>
<name>A0AAJ1BWQ9_9HYPH</name>
<evidence type="ECO:0000313" key="7">
    <source>
        <dbReference type="EMBL" id="MCO5957700.1"/>
    </source>
</evidence>